<dbReference type="GO" id="GO:0005829">
    <property type="term" value="C:cytosol"/>
    <property type="evidence" value="ECO:0007669"/>
    <property type="project" value="TreeGrafter"/>
</dbReference>
<dbReference type="FunFam" id="3.40.50.1000:FF:000052">
    <property type="entry name" value="Alpha,alpha-trehalose-phosphate synthase [UDP-forming] 6"/>
    <property type="match status" value="1"/>
</dbReference>
<dbReference type="NCBIfam" id="TIGR01484">
    <property type="entry name" value="HAD-SF-IIB"/>
    <property type="match status" value="1"/>
</dbReference>
<comment type="function">
    <text evidence="3">Removes the phosphate from trehalose 6-phosphate to produce free trehalose.</text>
</comment>
<dbReference type="AlphaFoldDB" id="A0A7J7IQF0"/>
<gene>
    <name evidence="5" type="ORF">F1559_004539</name>
</gene>
<comment type="similarity">
    <text evidence="1">In the N-terminal section; belongs to the glycosyltransferase 20 family.</text>
</comment>
<dbReference type="InterPro" id="IPR006379">
    <property type="entry name" value="HAD-SF_hydro_IIB"/>
</dbReference>
<evidence type="ECO:0000256" key="4">
    <source>
        <dbReference type="SAM" id="MobiDB-lite"/>
    </source>
</evidence>
<comment type="caution">
    <text evidence="5">The sequence shown here is derived from an EMBL/GenBank/DDBJ whole genome shotgun (WGS) entry which is preliminary data.</text>
</comment>
<dbReference type="PANTHER" id="PTHR10788">
    <property type="entry name" value="TREHALOSE-6-PHOSPHATE SYNTHASE"/>
    <property type="match status" value="1"/>
</dbReference>
<dbReference type="Gene3D" id="3.40.50.1000">
    <property type="entry name" value="HAD superfamily/HAD-like"/>
    <property type="match status" value="1"/>
</dbReference>
<evidence type="ECO:0000256" key="2">
    <source>
        <dbReference type="ARBA" id="ARBA00006330"/>
    </source>
</evidence>
<dbReference type="GO" id="GO:0005992">
    <property type="term" value="P:trehalose biosynthetic process"/>
    <property type="evidence" value="ECO:0007669"/>
    <property type="project" value="UniProtKB-UniPathway"/>
</dbReference>
<dbReference type="NCBIfam" id="TIGR00685">
    <property type="entry name" value="T6PP"/>
    <property type="match status" value="1"/>
</dbReference>
<dbReference type="InterPro" id="IPR023214">
    <property type="entry name" value="HAD_sf"/>
</dbReference>
<dbReference type="UniPathway" id="UPA00299"/>
<dbReference type="InterPro" id="IPR003337">
    <property type="entry name" value="Trehalose_PPase"/>
</dbReference>
<feature type="region of interest" description="Disordered" evidence="4">
    <location>
        <begin position="1"/>
        <end position="60"/>
    </location>
</feature>
<dbReference type="EMBL" id="VWRR01000002">
    <property type="protein sequence ID" value="KAF6004959.1"/>
    <property type="molecule type" value="Genomic_DNA"/>
</dbReference>
<dbReference type="InterPro" id="IPR001830">
    <property type="entry name" value="Glyco_trans_20"/>
</dbReference>
<dbReference type="Pfam" id="PF02358">
    <property type="entry name" value="Trehalose_PPase"/>
    <property type="match status" value="1"/>
</dbReference>
<dbReference type="OrthoDB" id="755951at2759"/>
<feature type="compositionally biased region" description="Low complexity" evidence="4">
    <location>
        <begin position="1"/>
        <end position="17"/>
    </location>
</feature>
<comment type="pathway">
    <text evidence="3">Glycan biosynthesis; trehalose biosynthesis.</text>
</comment>
<dbReference type="SUPFAM" id="SSF56784">
    <property type="entry name" value="HAD-like"/>
    <property type="match status" value="1"/>
</dbReference>
<organism evidence="5 6">
    <name type="scientific">Cyanidiococcus yangmingshanensis</name>
    <dbReference type="NCBI Taxonomy" id="2690220"/>
    <lineage>
        <taxon>Eukaryota</taxon>
        <taxon>Rhodophyta</taxon>
        <taxon>Bangiophyceae</taxon>
        <taxon>Cyanidiales</taxon>
        <taxon>Cyanidiaceae</taxon>
        <taxon>Cyanidiococcus</taxon>
    </lineage>
</organism>
<evidence type="ECO:0000256" key="3">
    <source>
        <dbReference type="RuleBase" id="RU361117"/>
    </source>
</evidence>
<sequence length="269" mass="30078">MPWYPNNSSNTEPNSSPKDGPPRGAKSDSTNGYHRYEGSTETPLKAPIASPAGKSIPSTGVVATRPWSQPLFDHDPETLNRAMHTAVDIMLRFEDHTPGSFTQIKESSVTWHYSEADPDFAYFQAQELRAHLEESLCHTPLEVLSGKNIVYVHPRGIHKGNAVRFILQQLQTHEPDWILCIGDDKSDERMFEACLEYTGERFVSPRVSPTVSRHVDDSKHVTLSTCTVGRKTSLAGAYVERVDDVLDCLERLANCTAEEISANKLRTIR</sequence>
<keyword evidence="6" id="KW-1185">Reference proteome</keyword>
<dbReference type="GO" id="GO:0004805">
    <property type="term" value="F:trehalose-phosphatase activity"/>
    <property type="evidence" value="ECO:0007669"/>
    <property type="project" value="UniProtKB-EC"/>
</dbReference>
<dbReference type="InterPro" id="IPR036412">
    <property type="entry name" value="HAD-like_sf"/>
</dbReference>
<dbReference type="Gene3D" id="3.30.70.1020">
    <property type="entry name" value="Trehalose-6-phosphate phosphatase related protein, domain 2"/>
    <property type="match status" value="1"/>
</dbReference>
<comment type="similarity">
    <text evidence="2">In the C-terminal section; belongs to the trehalose phosphatase family.</text>
</comment>
<reference evidence="5 6" key="1">
    <citation type="journal article" date="2020" name="J. Phycol.">
        <title>Comparative genome analysis reveals Cyanidiococcus gen. nov., a new extremophilic red algal genus sister to Cyanidioschyzon (Cyanidioschyzonaceae, Rhodophyta).</title>
        <authorList>
            <person name="Liu S.-L."/>
            <person name="Chiang Y.-R."/>
            <person name="Yoon H.S."/>
            <person name="Fu H.-Y."/>
        </authorList>
    </citation>
    <scope>NUCLEOTIDE SEQUENCE [LARGE SCALE GENOMIC DNA]</scope>
    <source>
        <strain evidence="5 6">THAL066</strain>
    </source>
</reference>
<dbReference type="EC" id="3.1.3.12" evidence="3"/>
<evidence type="ECO:0000313" key="5">
    <source>
        <dbReference type="EMBL" id="KAF6004959.1"/>
    </source>
</evidence>
<keyword evidence="3" id="KW-0378">Hydrolase</keyword>
<accession>A0A7J7IQF0</accession>
<protein>
    <recommendedName>
        <fullName evidence="3">Trehalose 6-phosphate phosphatase</fullName>
        <ecNumber evidence="3">3.1.3.12</ecNumber>
    </recommendedName>
</protein>
<proteinExistence type="inferred from homology"/>
<evidence type="ECO:0000313" key="6">
    <source>
        <dbReference type="Proteomes" id="UP000530660"/>
    </source>
</evidence>
<name>A0A7J7IQF0_9RHOD</name>
<comment type="cofactor">
    <cofactor evidence="3">
        <name>a divalent metal cation</name>
        <dbReference type="ChEBI" id="CHEBI:60240"/>
    </cofactor>
</comment>
<dbReference type="GO" id="GO:0003825">
    <property type="term" value="F:alpha,alpha-trehalose-phosphate synthase (UDP-forming) activity"/>
    <property type="evidence" value="ECO:0007669"/>
    <property type="project" value="TreeGrafter"/>
</dbReference>
<comment type="similarity">
    <text evidence="3">Belongs to the trehalose phosphatase family.</text>
</comment>
<evidence type="ECO:0000256" key="1">
    <source>
        <dbReference type="ARBA" id="ARBA00005409"/>
    </source>
</evidence>
<dbReference type="PANTHER" id="PTHR10788:SF106">
    <property type="entry name" value="BCDNA.GH08860"/>
    <property type="match status" value="1"/>
</dbReference>
<comment type="catalytic activity">
    <reaction evidence="3">
        <text>alpha,alpha-trehalose 6-phosphate + H2O = alpha,alpha-trehalose + phosphate</text>
        <dbReference type="Rhea" id="RHEA:23420"/>
        <dbReference type="ChEBI" id="CHEBI:15377"/>
        <dbReference type="ChEBI" id="CHEBI:16551"/>
        <dbReference type="ChEBI" id="CHEBI:43474"/>
        <dbReference type="ChEBI" id="CHEBI:58429"/>
        <dbReference type="EC" id="3.1.3.12"/>
    </reaction>
</comment>
<dbReference type="Proteomes" id="UP000530660">
    <property type="component" value="Unassembled WGS sequence"/>
</dbReference>